<feature type="signal peptide" evidence="6">
    <location>
        <begin position="1"/>
        <end position="26"/>
    </location>
</feature>
<feature type="domain" description="Chaplin" evidence="7">
    <location>
        <begin position="33"/>
        <end position="73"/>
    </location>
</feature>
<feature type="compositionally biased region" description="Basic and acidic residues" evidence="4">
    <location>
        <begin position="141"/>
        <end position="151"/>
    </location>
</feature>
<evidence type="ECO:0000256" key="1">
    <source>
        <dbReference type="ARBA" id="ARBA00022512"/>
    </source>
</evidence>
<keyword evidence="5" id="KW-0472">Membrane</keyword>
<feature type="region of interest" description="Disordered" evidence="4">
    <location>
        <begin position="123"/>
        <end position="241"/>
    </location>
</feature>
<evidence type="ECO:0000256" key="6">
    <source>
        <dbReference type="SAM" id="SignalP"/>
    </source>
</evidence>
<keyword evidence="6" id="KW-0732">Signal</keyword>
<evidence type="ECO:0000256" key="2">
    <source>
        <dbReference type="ARBA" id="ARBA00022889"/>
    </source>
</evidence>
<dbReference type="InterPro" id="IPR005528">
    <property type="entry name" value="ChpA-H"/>
</dbReference>
<reference evidence="9" key="1">
    <citation type="journal article" date="2019" name="Int. J. Syst. Evol. Microbiol.">
        <title>The Global Catalogue of Microorganisms (GCM) 10K type strain sequencing project: providing services to taxonomists for standard genome sequencing and annotation.</title>
        <authorList>
            <consortium name="The Broad Institute Genomics Platform"/>
            <consortium name="The Broad Institute Genome Sequencing Center for Infectious Disease"/>
            <person name="Wu L."/>
            <person name="Ma J."/>
        </authorList>
    </citation>
    <scope>NUCLEOTIDE SEQUENCE [LARGE SCALE GENOMIC DNA]</scope>
    <source>
        <strain evidence="9">XZYJ18</strain>
    </source>
</reference>
<evidence type="ECO:0000256" key="5">
    <source>
        <dbReference type="SAM" id="Phobius"/>
    </source>
</evidence>
<keyword evidence="1" id="KW-0964">Secreted</keyword>
<organism evidence="8 9">
    <name type="scientific">Nocardiopsis mangrovi</name>
    <dbReference type="NCBI Taxonomy" id="1179818"/>
    <lineage>
        <taxon>Bacteria</taxon>
        <taxon>Bacillati</taxon>
        <taxon>Actinomycetota</taxon>
        <taxon>Actinomycetes</taxon>
        <taxon>Streptosporangiales</taxon>
        <taxon>Nocardiopsidaceae</taxon>
        <taxon>Nocardiopsis</taxon>
    </lineage>
</organism>
<dbReference type="Pfam" id="PF03777">
    <property type="entry name" value="ChpA-C"/>
    <property type="match status" value="1"/>
</dbReference>
<name>A0ABV9DY60_9ACTN</name>
<feature type="compositionally biased region" description="Low complexity" evidence="4">
    <location>
        <begin position="83"/>
        <end position="98"/>
    </location>
</feature>
<dbReference type="Proteomes" id="UP001595923">
    <property type="component" value="Unassembled WGS sequence"/>
</dbReference>
<evidence type="ECO:0000256" key="3">
    <source>
        <dbReference type="ARBA" id="ARBA00023087"/>
    </source>
</evidence>
<keyword evidence="3" id="KW-0034">Amyloid</keyword>
<dbReference type="EMBL" id="JBHSFQ010000018">
    <property type="protein sequence ID" value="MFC4563834.1"/>
    <property type="molecule type" value="Genomic_DNA"/>
</dbReference>
<keyword evidence="9" id="KW-1185">Reference proteome</keyword>
<feature type="domain" description="Chaplin" evidence="7">
    <location>
        <begin position="91"/>
        <end position="131"/>
    </location>
</feature>
<feature type="chain" id="PRO_5047303621" evidence="6">
    <location>
        <begin position="27"/>
        <end position="276"/>
    </location>
</feature>
<proteinExistence type="predicted"/>
<keyword evidence="5" id="KW-0812">Transmembrane</keyword>
<sequence length="276" mass="25863">MSRTYTTTFAALVAAGFFTVAPIASADTSTSGNGSLGGGNQAVADADVPVNLCGNAVALLGNSGAQCSGSGAAVVEGKGRNEGSSTSTSGNGSLLGGNQLDADADVPVNACGNAVSVLGNSGADCDDSGAAVGEGTGSGRGDGHGDGHGDGDGPDGYPGGDDDEPGREPDGGPGDDGPGTDGPEGPGGGEPEHHGNEEEGEGTPDDHGATSPDTPSGGDTAPAGPGSEAEVSSAGDAALPATGTGLIPFVAAAVGAVAVGAGALLLGRRRGARSRR</sequence>
<comment type="caution">
    <text evidence="8">The sequence shown here is derived from an EMBL/GenBank/DDBJ whole genome shotgun (WGS) entry which is preliminary data.</text>
</comment>
<feature type="region of interest" description="Disordered" evidence="4">
    <location>
        <begin position="70"/>
        <end position="98"/>
    </location>
</feature>
<evidence type="ECO:0000313" key="9">
    <source>
        <dbReference type="Proteomes" id="UP001595923"/>
    </source>
</evidence>
<gene>
    <name evidence="8" type="ORF">ACFO4E_18395</name>
</gene>
<dbReference type="RefSeq" id="WP_378576439.1">
    <property type="nucleotide sequence ID" value="NZ_JBHSFQ010000018.1"/>
</dbReference>
<feature type="compositionally biased region" description="Gly residues" evidence="4">
    <location>
        <begin position="171"/>
        <end position="189"/>
    </location>
</feature>
<protein>
    <submittedName>
        <fullName evidence="8">Chaplin family protein</fullName>
    </submittedName>
</protein>
<dbReference type="PROSITE" id="PS51884">
    <property type="entry name" value="CHAPLIN"/>
    <property type="match status" value="2"/>
</dbReference>
<keyword evidence="1" id="KW-0134">Cell wall</keyword>
<keyword evidence="2" id="KW-0130">Cell adhesion</keyword>
<keyword evidence="5" id="KW-1133">Transmembrane helix</keyword>
<accession>A0ABV9DY60</accession>
<feature type="transmembrane region" description="Helical" evidence="5">
    <location>
        <begin position="246"/>
        <end position="266"/>
    </location>
</feature>
<evidence type="ECO:0000313" key="8">
    <source>
        <dbReference type="EMBL" id="MFC4563834.1"/>
    </source>
</evidence>
<evidence type="ECO:0000259" key="7">
    <source>
        <dbReference type="PROSITE" id="PS51884"/>
    </source>
</evidence>
<evidence type="ECO:0000256" key="4">
    <source>
        <dbReference type="SAM" id="MobiDB-lite"/>
    </source>
</evidence>